<dbReference type="AlphaFoldDB" id="A0A059DXN5"/>
<dbReference type="GeneID" id="92498693"/>
<dbReference type="Proteomes" id="UP000024547">
    <property type="component" value="Unassembled WGS sequence"/>
</dbReference>
<evidence type="ECO:0000313" key="1">
    <source>
        <dbReference type="EMBL" id="HBQ48500.1"/>
    </source>
</evidence>
<evidence type="ECO:0000313" key="3">
    <source>
        <dbReference type="Proteomes" id="UP000024547"/>
    </source>
</evidence>
<dbReference type="PATRIC" id="fig|1280948.3.peg.3057"/>
<protein>
    <submittedName>
        <fullName evidence="2">Uncharacterized protein</fullName>
    </submittedName>
</protein>
<evidence type="ECO:0000313" key="2">
    <source>
        <dbReference type="EMBL" id="KCZ58641.1"/>
    </source>
</evidence>
<dbReference type="Proteomes" id="UP000263957">
    <property type="component" value="Unassembled WGS sequence"/>
</dbReference>
<dbReference type="EMBL" id="DOGS01000130">
    <property type="protein sequence ID" value="HBQ48500.1"/>
    <property type="molecule type" value="Genomic_DNA"/>
</dbReference>
<reference evidence="2 3" key="1">
    <citation type="journal article" date="2014" name="Antonie Van Leeuwenhoek">
        <title>Hyphomonas beringensis sp. nov. and Hyphomonas chukchiensis sp. nov., isolated from surface seawater of the Bering Sea and Chukchi Sea.</title>
        <authorList>
            <person name="Li C."/>
            <person name="Lai Q."/>
            <person name="Li G."/>
            <person name="Dong C."/>
            <person name="Wang J."/>
            <person name="Liao Y."/>
            <person name="Shao Z."/>
        </authorList>
    </citation>
    <scope>NUCLEOTIDE SEQUENCE [LARGE SCALE GENOMIC DNA]</scope>
    <source>
        <strain evidence="2 3">22II1-22F38</strain>
    </source>
</reference>
<sequence length="101" mass="11181">MLDFWLTPWRAGLSMTAATLETMIAAQKSASILAPKGVATPVTEDTLRDAFQIAADVNLRRWEDTAGALQRLPNWMHELHAMPGNMVTDWFDAARRGTGKP</sequence>
<reference evidence="1 4" key="2">
    <citation type="journal article" date="2018" name="Nat. Biotechnol.">
        <title>A standardized bacterial taxonomy based on genome phylogeny substantially revises the tree of life.</title>
        <authorList>
            <person name="Parks D.H."/>
            <person name="Chuvochina M."/>
            <person name="Waite D.W."/>
            <person name="Rinke C."/>
            <person name="Skarshewski A."/>
            <person name="Chaumeil P.A."/>
            <person name="Hugenholtz P."/>
        </authorList>
    </citation>
    <scope>NUCLEOTIDE SEQUENCE [LARGE SCALE GENOMIC DNA]</scope>
    <source>
        <strain evidence="1">UBA10378</strain>
    </source>
</reference>
<gene>
    <name evidence="1" type="ORF">DD728_06400</name>
    <name evidence="2" type="ORF">HY36_09690</name>
</gene>
<proteinExistence type="predicted"/>
<comment type="caution">
    <text evidence="2">The sequence shown here is derived from an EMBL/GenBank/DDBJ whole genome shotgun (WGS) entry which is preliminary data.</text>
</comment>
<keyword evidence="3" id="KW-1185">Reference proteome</keyword>
<dbReference type="RefSeq" id="WP_035554486.1">
    <property type="nucleotide sequence ID" value="NZ_AWFH01000056.1"/>
</dbReference>
<dbReference type="EMBL" id="AWFH01000056">
    <property type="protein sequence ID" value="KCZ58641.1"/>
    <property type="molecule type" value="Genomic_DNA"/>
</dbReference>
<dbReference type="OrthoDB" id="7619825at2"/>
<evidence type="ECO:0000313" key="4">
    <source>
        <dbReference type="Proteomes" id="UP000263957"/>
    </source>
</evidence>
<organism evidence="2 3">
    <name type="scientific">Hyphomonas atlantica</name>
    <dbReference type="NCBI Taxonomy" id="1280948"/>
    <lineage>
        <taxon>Bacteria</taxon>
        <taxon>Pseudomonadati</taxon>
        <taxon>Pseudomonadota</taxon>
        <taxon>Alphaproteobacteria</taxon>
        <taxon>Hyphomonadales</taxon>
        <taxon>Hyphomonadaceae</taxon>
        <taxon>Hyphomonas</taxon>
    </lineage>
</organism>
<name>A0A059DXN5_9PROT</name>
<accession>A0A059DXN5</accession>